<dbReference type="KEGG" id="ddo:I597_0570"/>
<dbReference type="Proteomes" id="UP000030140">
    <property type="component" value="Unassembled WGS sequence"/>
</dbReference>
<keyword evidence="2" id="KW-1185">Reference proteome</keyword>
<protein>
    <recommendedName>
        <fullName evidence="3">SH3b domain-containing protein</fullName>
    </recommendedName>
</protein>
<accession>A0A0A2GX59</accession>
<reference evidence="1 2" key="1">
    <citation type="submission" date="2014-10" db="EMBL/GenBank/DDBJ databases">
        <title>Draft genome sequence of the proteorhodopsin-containing marine bacterium Dokdonia donghaensis.</title>
        <authorList>
            <person name="Gomez-Consarnau L."/>
            <person name="Gonzalez J.M."/>
            <person name="Riedel T."/>
            <person name="Jaenicke S."/>
            <person name="Wagner-Doebler I."/>
            <person name="Fuhrman J.A."/>
        </authorList>
    </citation>
    <scope>NUCLEOTIDE SEQUENCE [LARGE SCALE GENOMIC DNA]</scope>
    <source>
        <strain evidence="1 2">DSW-1</strain>
    </source>
</reference>
<dbReference type="PROSITE" id="PS51257">
    <property type="entry name" value="PROKAR_LIPOPROTEIN"/>
    <property type="match status" value="1"/>
</dbReference>
<evidence type="ECO:0008006" key="3">
    <source>
        <dbReference type="Google" id="ProtNLM"/>
    </source>
</evidence>
<dbReference type="AlphaFoldDB" id="A0A0A2GX59"/>
<gene>
    <name evidence="1" type="ORF">NV36_08500</name>
</gene>
<sequence>MKNHIIALSLVLAASFSSCNSKTDIEEAQTNSNLAAIINPSEKATETNYYVTASSGLSLRSGTNLKSKKLLVLPYGAQVKHLSSPEHTAMTLGGITGEMIEVSYQGATGFAFSGYLTTLAPPQPSETIKDYAKRISTTEHKVDVITKAHNKGEDYGMTTSIELPARDWKETYKIAQRLFNLPKSIQPDFNTKGTVTILNKEKRERTLTDELTLNVSSKGELQNLSYAYKLKNYKRTVIITKTKNGFLITEVEESK</sequence>
<name>A0A0A2GX59_9FLAO</name>
<evidence type="ECO:0000313" key="1">
    <source>
        <dbReference type="EMBL" id="KGO06881.1"/>
    </source>
</evidence>
<dbReference type="OrthoDB" id="1427840at2"/>
<proteinExistence type="predicted"/>
<dbReference type="PATRIC" id="fig|1300343.5.peg.577"/>
<comment type="caution">
    <text evidence="1">The sequence shown here is derived from an EMBL/GenBank/DDBJ whole genome shotgun (WGS) entry which is preliminary data.</text>
</comment>
<dbReference type="RefSeq" id="WP_035326127.1">
    <property type="nucleotide sequence ID" value="NZ_CP015125.1"/>
</dbReference>
<dbReference type="Gene3D" id="2.30.30.40">
    <property type="entry name" value="SH3 Domains"/>
    <property type="match status" value="1"/>
</dbReference>
<evidence type="ECO:0000313" key="2">
    <source>
        <dbReference type="Proteomes" id="UP000030140"/>
    </source>
</evidence>
<organism evidence="1 2">
    <name type="scientific">Dokdonia donghaensis DSW-1</name>
    <dbReference type="NCBI Taxonomy" id="1300343"/>
    <lineage>
        <taxon>Bacteria</taxon>
        <taxon>Pseudomonadati</taxon>
        <taxon>Bacteroidota</taxon>
        <taxon>Flavobacteriia</taxon>
        <taxon>Flavobacteriales</taxon>
        <taxon>Flavobacteriaceae</taxon>
        <taxon>Dokdonia</taxon>
    </lineage>
</organism>
<dbReference type="EMBL" id="JSAQ01000001">
    <property type="protein sequence ID" value="KGO06881.1"/>
    <property type="molecule type" value="Genomic_DNA"/>
</dbReference>